<reference evidence="3" key="2">
    <citation type="submission" date="2023-07" db="EMBL/GenBank/DDBJ databases">
        <authorList>
            <person name="Yang W."/>
            <person name="Chen J."/>
            <person name="Ji P."/>
            <person name="Hu F."/>
        </authorList>
    </citation>
    <scope>NUCLEOTIDE SEQUENCE</scope>
    <source>
        <strain evidence="3">CRE-138-0111</strain>
    </source>
</reference>
<dbReference type="Proteomes" id="UP001156701">
    <property type="component" value="Unassembled WGS sequence"/>
</dbReference>
<dbReference type="Pfam" id="PF07661">
    <property type="entry name" value="MORN_2"/>
    <property type="match status" value="1"/>
</dbReference>
<name>A0AA42FJC3_9GAMM</name>
<dbReference type="InterPro" id="IPR011652">
    <property type="entry name" value="MORN_2"/>
</dbReference>
<evidence type="ECO:0000313" key="2">
    <source>
        <dbReference type="EMBL" id="MDG4697586.1"/>
    </source>
</evidence>
<dbReference type="EMBL" id="JARRYG010000017">
    <property type="protein sequence ID" value="MDG4697586.1"/>
    <property type="molecule type" value="Genomic_DNA"/>
</dbReference>
<gene>
    <name evidence="2" type="ORF">P7V44_15205</name>
    <name evidence="3" type="ORF">Q5E86_00660</name>
</gene>
<keyword evidence="5" id="KW-1185">Reference proteome</keyword>
<evidence type="ECO:0008006" key="6">
    <source>
        <dbReference type="Google" id="ProtNLM"/>
    </source>
</evidence>
<evidence type="ECO:0000313" key="5">
    <source>
        <dbReference type="Proteomes" id="UP001176478"/>
    </source>
</evidence>
<reference evidence="2" key="1">
    <citation type="submission" date="2023-03" db="EMBL/GenBank/DDBJ databases">
        <title>a new species belonging to Providencia genus.</title>
        <authorList>
            <person name="Yang W."/>
            <person name="Hu F."/>
            <person name="Shen S."/>
            <person name="Ding L."/>
            <person name="Yin D."/>
        </authorList>
    </citation>
    <scope>NUCLEOTIDE SEQUENCE</scope>
    <source>
        <strain evidence="2">CRE-3FA-0001</strain>
    </source>
</reference>
<proteinExistence type="predicted"/>
<feature type="chain" id="PRO_5041414029" description="MORN repeat protein" evidence="1">
    <location>
        <begin position="26"/>
        <end position="181"/>
    </location>
</feature>
<dbReference type="Gene3D" id="3.90.930.1">
    <property type="match status" value="1"/>
</dbReference>
<comment type="caution">
    <text evidence="2">The sequence shown here is derived from an EMBL/GenBank/DDBJ whole genome shotgun (WGS) entry which is preliminary data.</text>
</comment>
<dbReference type="AlphaFoldDB" id="A0AA42FJC3"/>
<dbReference type="EMBL" id="JAUQTG010000001">
    <property type="protein sequence ID" value="MDO7854909.1"/>
    <property type="molecule type" value="Genomic_DNA"/>
</dbReference>
<reference evidence="3" key="3">
    <citation type="journal article" date="2024" name="Int. J. Antimicrob. Agents">
        <title>Identification of a novel Providencia species showing multi-drug-resistant in three patients with hospital-acquired infection.</title>
        <authorList>
            <person name="Yang W."/>
            <person name="Chen J."/>
            <person name="Yang F."/>
            <person name="Ji P."/>
            <person name="Shen S."/>
            <person name="Yin D."/>
            <person name="Hu F."/>
        </authorList>
    </citation>
    <scope>NUCLEOTIDE SEQUENCE</scope>
    <source>
        <strain evidence="3">CRE-138-0111</strain>
    </source>
</reference>
<protein>
    <recommendedName>
        <fullName evidence="6">MORN repeat protein</fullName>
    </recommendedName>
</protein>
<evidence type="ECO:0000256" key="1">
    <source>
        <dbReference type="SAM" id="SignalP"/>
    </source>
</evidence>
<sequence>MLMLNRFKSVVLCSLVLFISGCQLATSSKSESKFSSLDELKNIEFPSTKAPKGISDGPFGMEYDNGKPEFKTWIKKGCFDKYIKTYYENGNPESDIQLKDCLVNGTIRNYHKNGRIDLEMTVNKGKLSGPFTIFHDTASNKPNITGTFNNGVLVGTVTEFDENGTVTGRAVIRNGEVFIEQ</sequence>
<evidence type="ECO:0000313" key="4">
    <source>
        <dbReference type="Proteomes" id="UP001156701"/>
    </source>
</evidence>
<dbReference type="PROSITE" id="PS51257">
    <property type="entry name" value="PROKAR_LIPOPROTEIN"/>
    <property type="match status" value="1"/>
</dbReference>
<organism evidence="2 4">
    <name type="scientific">Providencia huashanensis</name>
    <dbReference type="NCBI Taxonomy" id="3037798"/>
    <lineage>
        <taxon>Bacteria</taxon>
        <taxon>Pseudomonadati</taxon>
        <taxon>Pseudomonadota</taxon>
        <taxon>Gammaproteobacteria</taxon>
        <taxon>Enterobacterales</taxon>
        <taxon>Morganellaceae</taxon>
        <taxon>Providencia</taxon>
    </lineage>
</organism>
<evidence type="ECO:0000313" key="3">
    <source>
        <dbReference type="EMBL" id="MDO7854909.1"/>
    </source>
</evidence>
<accession>A0AA42FJC3</accession>
<dbReference type="SUPFAM" id="SSF82185">
    <property type="entry name" value="Histone H3 K4-specific methyltransferase SET7/9 N-terminal domain"/>
    <property type="match status" value="1"/>
</dbReference>
<keyword evidence="1" id="KW-0732">Signal</keyword>
<dbReference type="Proteomes" id="UP001176478">
    <property type="component" value="Unassembled WGS sequence"/>
</dbReference>
<dbReference type="RefSeq" id="WP_042844153.1">
    <property type="nucleotide sequence ID" value="NZ_JARRYG010000017.1"/>
</dbReference>
<feature type="signal peptide" evidence="1">
    <location>
        <begin position="1"/>
        <end position="25"/>
    </location>
</feature>